<evidence type="ECO:0000259" key="9">
    <source>
        <dbReference type="PROSITE" id="PS50928"/>
    </source>
</evidence>
<feature type="transmembrane region" description="Helical" evidence="8">
    <location>
        <begin position="84"/>
        <end position="102"/>
    </location>
</feature>
<feature type="transmembrane region" description="Helical" evidence="8">
    <location>
        <begin position="343"/>
        <end position="361"/>
    </location>
</feature>
<feature type="transmembrane region" description="Helical" evidence="8">
    <location>
        <begin position="288"/>
        <end position="309"/>
    </location>
</feature>
<dbReference type="InterPro" id="IPR000515">
    <property type="entry name" value="MetI-like"/>
</dbReference>
<dbReference type="CDD" id="cd06261">
    <property type="entry name" value="TM_PBP2"/>
    <property type="match status" value="2"/>
</dbReference>
<evidence type="ECO:0000256" key="1">
    <source>
        <dbReference type="ARBA" id="ARBA00004429"/>
    </source>
</evidence>
<dbReference type="Pfam" id="PF00528">
    <property type="entry name" value="BPD_transp_1"/>
    <property type="match status" value="1"/>
</dbReference>
<protein>
    <submittedName>
        <fullName evidence="10">ABC transporter permease</fullName>
    </submittedName>
</protein>
<keyword evidence="11" id="KW-1185">Reference proteome</keyword>
<accession>A0ABV6C713</accession>
<keyword evidence="6 8" id="KW-1133">Transmembrane helix</keyword>
<evidence type="ECO:0000256" key="8">
    <source>
        <dbReference type="RuleBase" id="RU363032"/>
    </source>
</evidence>
<feature type="transmembrane region" description="Helical" evidence="8">
    <location>
        <begin position="174"/>
        <end position="194"/>
    </location>
</feature>
<evidence type="ECO:0000256" key="3">
    <source>
        <dbReference type="ARBA" id="ARBA00022475"/>
    </source>
</evidence>
<sequence>MVALLLVVPSLCFLVQAVSPRLFGQGRSWWTGANLAAAWHQGLGVALAHSVVVGAAAALLAVVVAGGLAVVVERTTAVGRGATVLGLWAVLLCPSYLVAVGWEEIVLRAGVLSALGLWSPALQHLVLGPVGVAVVLGLKGVPFAYFALAPSMAAVGGDLEHAVRAHGGRRWATLRVLGPLLLPAVLSGLVIVFAESVGDFGVASTIAATAHFPVATYLLYEAISTFPANFGVAAVVGWALVGTVGAALLVQSGLLRGRSFAVLGSRGRAARRRQLGWRGQLGAAGFRAAFFLLALGVPVLGVLFSSVLVPFKGFGLSALTLANYRALLGVQGLAGPIRFSGEMGLVCGLATVALGAVLARTMAASQRGVAGRLLDLTLVAAVALPGVVFAAGYIFAYDLPALTRLGIVLYGTVPLLGMAYVANAVPQSSRILLGPFSQVRDSLLHAARVHGAGTSRAWREGVLPLLARPLLWAFLLAFAGIFLELPISELLAPPNVVPVSVAVLRVLGKADIGEGTALSVVAVLVVLGVVALALGLFRLLAPLGWRRWSEGTGSAARNGVRAARRRAGQVGGRDTAVEAAQEAA</sequence>
<keyword evidence="5 8" id="KW-0812">Transmembrane</keyword>
<evidence type="ECO:0000313" key="10">
    <source>
        <dbReference type="EMBL" id="MFC0082616.1"/>
    </source>
</evidence>
<feature type="transmembrane region" description="Helical" evidence="8">
    <location>
        <begin position="517"/>
        <end position="540"/>
    </location>
</feature>
<feature type="transmembrane region" description="Helical" evidence="8">
    <location>
        <begin position="41"/>
        <end position="72"/>
    </location>
</feature>
<dbReference type="PANTHER" id="PTHR43357">
    <property type="entry name" value="INNER MEMBRANE ABC TRANSPORTER PERMEASE PROTEIN YDCV"/>
    <property type="match status" value="1"/>
</dbReference>
<evidence type="ECO:0000256" key="5">
    <source>
        <dbReference type="ARBA" id="ARBA00022692"/>
    </source>
</evidence>
<feature type="transmembrane region" description="Helical" evidence="8">
    <location>
        <begin position="373"/>
        <end position="395"/>
    </location>
</feature>
<feature type="transmembrane region" description="Helical" evidence="8">
    <location>
        <begin position="401"/>
        <end position="422"/>
    </location>
</feature>
<feature type="domain" description="ABC transmembrane type-1" evidence="9">
    <location>
        <begin position="337"/>
        <end position="533"/>
    </location>
</feature>
<keyword evidence="7 8" id="KW-0472">Membrane</keyword>
<dbReference type="EMBL" id="JBHLYQ010000123">
    <property type="protein sequence ID" value="MFC0082616.1"/>
    <property type="molecule type" value="Genomic_DNA"/>
</dbReference>
<dbReference type="RefSeq" id="WP_377790227.1">
    <property type="nucleotide sequence ID" value="NZ_JBHLYQ010000123.1"/>
</dbReference>
<feature type="domain" description="ABC transmembrane type-1" evidence="9">
    <location>
        <begin position="47"/>
        <end position="251"/>
    </location>
</feature>
<reference evidence="10 11" key="1">
    <citation type="submission" date="2024-09" db="EMBL/GenBank/DDBJ databases">
        <authorList>
            <person name="Sun Q."/>
            <person name="Mori K."/>
        </authorList>
    </citation>
    <scope>NUCLEOTIDE SEQUENCE [LARGE SCALE GENOMIC DNA]</scope>
    <source>
        <strain evidence="10 11">JCM 15389</strain>
    </source>
</reference>
<dbReference type="SUPFAM" id="SSF161098">
    <property type="entry name" value="MetI-like"/>
    <property type="match status" value="2"/>
</dbReference>
<feature type="transmembrane region" description="Helical" evidence="8">
    <location>
        <begin position="122"/>
        <end position="148"/>
    </location>
</feature>
<gene>
    <name evidence="10" type="ORF">ACFFRE_10780</name>
</gene>
<dbReference type="PANTHER" id="PTHR43357:SF4">
    <property type="entry name" value="INNER MEMBRANE ABC TRANSPORTER PERMEASE PROTEIN YDCV"/>
    <property type="match status" value="1"/>
</dbReference>
<feature type="transmembrane region" description="Helical" evidence="8">
    <location>
        <begin position="465"/>
        <end position="483"/>
    </location>
</feature>
<dbReference type="PROSITE" id="PS50928">
    <property type="entry name" value="ABC_TM1"/>
    <property type="match status" value="2"/>
</dbReference>
<comment type="caution">
    <text evidence="10">The sequence shown here is derived from an EMBL/GenBank/DDBJ whole genome shotgun (WGS) entry which is preliminary data.</text>
</comment>
<evidence type="ECO:0000256" key="6">
    <source>
        <dbReference type="ARBA" id="ARBA00022989"/>
    </source>
</evidence>
<evidence type="ECO:0000256" key="4">
    <source>
        <dbReference type="ARBA" id="ARBA00022519"/>
    </source>
</evidence>
<feature type="transmembrane region" description="Helical" evidence="8">
    <location>
        <begin position="232"/>
        <end position="250"/>
    </location>
</feature>
<comment type="similarity">
    <text evidence="8">Belongs to the binding-protein-dependent transport system permease family.</text>
</comment>
<keyword evidence="3" id="KW-1003">Cell membrane</keyword>
<proteinExistence type="inferred from homology"/>
<evidence type="ECO:0000313" key="11">
    <source>
        <dbReference type="Proteomes" id="UP001589788"/>
    </source>
</evidence>
<keyword evidence="4" id="KW-0997">Cell inner membrane</keyword>
<dbReference type="Gene3D" id="1.10.3720.10">
    <property type="entry name" value="MetI-like"/>
    <property type="match status" value="2"/>
</dbReference>
<evidence type="ECO:0000256" key="7">
    <source>
        <dbReference type="ARBA" id="ARBA00023136"/>
    </source>
</evidence>
<comment type="subcellular location">
    <subcellularLocation>
        <location evidence="1">Cell inner membrane</location>
        <topology evidence="1">Multi-pass membrane protein</topology>
    </subcellularLocation>
    <subcellularLocation>
        <location evidence="8">Cell membrane</location>
        <topology evidence="8">Multi-pass membrane protein</topology>
    </subcellularLocation>
</comment>
<evidence type="ECO:0000256" key="2">
    <source>
        <dbReference type="ARBA" id="ARBA00022448"/>
    </source>
</evidence>
<dbReference type="Proteomes" id="UP001589788">
    <property type="component" value="Unassembled WGS sequence"/>
</dbReference>
<keyword evidence="2 8" id="KW-0813">Transport</keyword>
<name>A0ABV6C713_9ACTN</name>
<dbReference type="InterPro" id="IPR035906">
    <property type="entry name" value="MetI-like_sf"/>
</dbReference>
<organism evidence="10 11">
    <name type="scientific">Aciditerrimonas ferrireducens</name>
    <dbReference type="NCBI Taxonomy" id="667306"/>
    <lineage>
        <taxon>Bacteria</taxon>
        <taxon>Bacillati</taxon>
        <taxon>Actinomycetota</taxon>
        <taxon>Acidimicrobiia</taxon>
        <taxon>Acidimicrobiales</taxon>
        <taxon>Acidimicrobiaceae</taxon>
        <taxon>Aciditerrimonas</taxon>
    </lineage>
</organism>